<dbReference type="SUPFAM" id="SSF55856">
    <property type="entry name" value="Cytochrome b5-like heme/steroid binding domain"/>
    <property type="match status" value="1"/>
</dbReference>
<dbReference type="PANTHER" id="PTHR10281">
    <property type="entry name" value="MEMBRANE-ASSOCIATED PROGESTERONE RECEPTOR COMPONENT-RELATED"/>
    <property type="match status" value="1"/>
</dbReference>
<feature type="region of interest" description="Disordered" evidence="2">
    <location>
        <begin position="1"/>
        <end position="37"/>
    </location>
</feature>
<evidence type="ECO:0000259" key="4">
    <source>
        <dbReference type="SMART" id="SM01117"/>
    </source>
</evidence>
<keyword evidence="3" id="KW-1133">Transmembrane helix</keyword>
<evidence type="ECO:0000256" key="2">
    <source>
        <dbReference type="SAM" id="MobiDB-lite"/>
    </source>
</evidence>
<dbReference type="PANTHER" id="PTHR10281:SF76">
    <property type="entry name" value="CALCUTTA CUP-RELATED"/>
    <property type="match status" value="1"/>
</dbReference>
<organism evidence="5 6">
    <name type="scientific">Agaricus bisporus var. burnettii</name>
    <dbReference type="NCBI Taxonomy" id="192524"/>
    <lineage>
        <taxon>Eukaryota</taxon>
        <taxon>Fungi</taxon>
        <taxon>Dikarya</taxon>
        <taxon>Basidiomycota</taxon>
        <taxon>Agaricomycotina</taxon>
        <taxon>Agaricomycetes</taxon>
        <taxon>Agaricomycetidae</taxon>
        <taxon>Agaricales</taxon>
        <taxon>Agaricineae</taxon>
        <taxon>Agaricaceae</taxon>
        <taxon>Agaricus</taxon>
    </lineage>
</organism>
<dbReference type="GO" id="GO:0012505">
    <property type="term" value="C:endomembrane system"/>
    <property type="evidence" value="ECO:0007669"/>
    <property type="project" value="TreeGrafter"/>
</dbReference>
<evidence type="ECO:0000256" key="3">
    <source>
        <dbReference type="SAM" id="Phobius"/>
    </source>
</evidence>
<dbReference type="GO" id="GO:0020037">
    <property type="term" value="F:heme binding"/>
    <property type="evidence" value="ECO:0007669"/>
    <property type="project" value="UniProtKB-ARBA"/>
</dbReference>
<dbReference type="FunFam" id="3.10.120.10:FF:000003">
    <property type="entry name" value="membrane-associated progesterone receptor component 1"/>
    <property type="match status" value="1"/>
</dbReference>
<dbReference type="SMART" id="SM01117">
    <property type="entry name" value="Cyt-b5"/>
    <property type="match status" value="1"/>
</dbReference>
<dbReference type="Gene3D" id="3.10.120.10">
    <property type="entry name" value="Cytochrome b5-like heme/steroid binding domain"/>
    <property type="match status" value="1"/>
</dbReference>
<evidence type="ECO:0000313" key="5">
    <source>
        <dbReference type="EMBL" id="KAF7776120.1"/>
    </source>
</evidence>
<evidence type="ECO:0000313" key="6">
    <source>
        <dbReference type="Proteomes" id="UP000629468"/>
    </source>
</evidence>
<protein>
    <recommendedName>
        <fullName evidence="4">Cytochrome b5 heme-binding domain-containing protein</fullName>
    </recommendedName>
</protein>
<comment type="caution">
    <text evidence="5">The sequence shown here is derived from an EMBL/GenBank/DDBJ whole genome shotgun (WGS) entry which is preliminary data.</text>
</comment>
<sequence length="283" mass="32386">MSWLKEMAGGEKMPPYVENDSSSPKVKDPYIPNRMVSNKPANRPFLAYRDYREKQEALHAEWLKKKEEHDEKVARGEKVEPLEPDPTAVHEVGVLGLLKFILYLVLIIALAGKFITGSFVWEYESRWLQLRTYMPKSDRLFSERMLAQYDGSDPNKPIYLAIGGVVYDVTKSSAYRPGGSYHVFAGADASRAFATTCLDQDHATHDLRGLSAAELESMQNWKVFYRDHKDYFRVGRVTHKPVDPSTPIPPHCKAKKEEEKKRQQRADAEKAASEQDRGEHDEL</sequence>
<accession>A0A8H7F395</accession>
<comment type="similarity">
    <text evidence="1">Belongs to the cytochrome b5 family. MAPR subfamily.</text>
</comment>
<gene>
    <name evidence="5" type="ORF">Agabi119p4_4513</name>
</gene>
<dbReference type="Pfam" id="PF00173">
    <property type="entry name" value="Cyt-b5"/>
    <property type="match status" value="1"/>
</dbReference>
<dbReference type="Proteomes" id="UP000629468">
    <property type="component" value="Unassembled WGS sequence"/>
</dbReference>
<evidence type="ECO:0000256" key="1">
    <source>
        <dbReference type="ARBA" id="ARBA00038357"/>
    </source>
</evidence>
<dbReference type="EMBL" id="JABXXO010000006">
    <property type="protein sequence ID" value="KAF7776120.1"/>
    <property type="molecule type" value="Genomic_DNA"/>
</dbReference>
<feature type="domain" description="Cytochrome b5 heme-binding" evidence="4">
    <location>
        <begin position="141"/>
        <end position="238"/>
    </location>
</feature>
<feature type="region of interest" description="Disordered" evidence="2">
    <location>
        <begin position="238"/>
        <end position="283"/>
    </location>
</feature>
<keyword evidence="3" id="KW-0812">Transmembrane</keyword>
<proteinExistence type="inferred from homology"/>
<dbReference type="AlphaFoldDB" id="A0A8H7F395"/>
<dbReference type="GO" id="GO:0016020">
    <property type="term" value="C:membrane"/>
    <property type="evidence" value="ECO:0007669"/>
    <property type="project" value="TreeGrafter"/>
</dbReference>
<feature type="compositionally biased region" description="Basic and acidic residues" evidence="2">
    <location>
        <begin position="255"/>
        <end position="283"/>
    </location>
</feature>
<reference evidence="5 6" key="1">
    <citation type="journal article" name="Sci. Rep.">
        <title>Telomere-to-telomere assembled and centromere annotated genomes of the two main subspecies of the button mushroom Agaricus bisporus reveal especially polymorphic chromosome ends.</title>
        <authorList>
            <person name="Sonnenberg A.S.M."/>
            <person name="Sedaghat-Telgerd N."/>
            <person name="Lavrijssen B."/>
            <person name="Ohm R.A."/>
            <person name="Hendrickx P.M."/>
            <person name="Scholtmeijer K."/>
            <person name="Baars J.J.P."/>
            <person name="van Peer A."/>
        </authorList>
    </citation>
    <scope>NUCLEOTIDE SEQUENCE [LARGE SCALE GENOMIC DNA]</scope>
    <source>
        <strain evidence="5 6">H119_p4</strain>
    </source>
</reference>
<keyword evidence="3" id="KW-0472">Membrane</keyword>
<dbReference type="InterPro" id="IPR036400">
    <property type="entry name" value="Cyt_B5-like_heme/steroid_sf"/>
</dbReference>
<dbReference type="InterPro" id="IPR050577">
    <property type="entry name" value="MAPR/NEUFC/NENF-like"/>
</dbReference>
<name>A0A8H7F395_AGABI</name>
<feature type="transmembrane region" description="Helical" evidence="3">
    <location>
        <begin position="100"/>
        <end position="121"/>
    </location>
</feature>
<dbReference type="InterPro" id="IPR001199">
    <property type="entry name" value="Cyt_B5-like_heme/steroid-bd"/>
</dbReference>